<feature type="region of interest" description="Disordered" evidence="1">
    <location>
        <begin position="227"/>
        <end position="255"/>
    </location>
</feature>
<gene>
    <name evidence="2" type="ordered locus">Turpa_2444</name>
</gene>
<organism evidence="2 3">
    <name type="scientific">Turneriella parva (strain ATCC BAA-1111 / DSM 21527 / NCTC 11395 / H)</name>
    <name type="common">Leptospira parva</name>
    <dbReference type="NCBI Taxonomy" id="869212"/>
    <lineage>
        <taxon>Bacteria</taxon>
        <taxon>Pseudomonadati</taxon>
        <taxon>Spirochaetota</taxon>
        <taxon>Spirochaetia</taxon>
        <taxon>Leptospirales</taxon>
        <taxon>Leptospiraceae</taxon>
        <taxon>Turneriella</taxon>
    </lineage>
</organism>
<name>I4B729_TURPD</name>
<dbReference type="Proteomes" id="UP000006048">
    <property type="component" value="Chromosome"/>
</dbReference>
<accession>I4B729</accession>
<dbReference type="STRING" id="869212.Turpa_2444"/>
<sequence>MMIALPSLAAQSTVKPKTTAAPAPAAKKTATGSEAKSDKPAEGDKSGAKEVTYLDLVHAREKALKLKDDNMRDIQLLNTLQASLPEAVDKGASDGIATEYKDALKLIYRMEYVGAEKTLRTNRENIAAAMGKASEAFRKKTTEMLNESADRMADLDMAADNSGSAESIRMAGVVQRNQHRLSVGYQQLTMAANAEKHRRYAEALSHYRLARLHAIYLKIELAKDENEKNELRKQFRSELDDRGAAKEEKKEPAPK</sequence>
<evidence type="ECO:0000313" key="3">
    <source>
        <dbReference type="Proteomes" id="UP000006048"/>
    </source>
</evidence>
<reference evidence="2 3" key="1">
    <citation type="submission" date="2012-06" db="EMBL/GenBank/DDBJ databases">
        <title>The complete chromosome of genome of Turneriella parva DSM 21527.</title>
        <authorList>
            <consortium name="US DOE Joint Genome Institute (JGI-PGF)"/>
            <person name="Lucas S."/>
            <person name="Han J."/>
            <person name="Lapidus A."/>
            <person name="Bruce D."/>
            <person name="Goodwin L."/>
            <person name="Pitluck S."/>
            <person name="Peters L."/>
            <person name="Kyrpides N."/>
            <person name="Mavromatis K."/>
            <person name="Ivanova N."/>
            <person name="Mikhailova N."/>
            <person name="Chertkov O."/>
            <person name="Detter J.C."/>
            <person name="Tapia R."/>
            <person name="Han C."/>
            <person name="Land M."/>
            <person name="Hauser L."/>
            <person name="Markowitz V."/>
            <person name="Cheng J.-F."/>
            <person name="Hugenholtz P."/>
            <person name="Woyke T."/>
            <person name="Wu D."/>
            <person name="Gronow S."/>
            <person name="Wellnitz S."/>
            <person name="Brambilla E."/>
            <person name="Klenk H.-P."/>
            <person name="Eisen J.A."/>
        </authorList>
    </citation>
    <scope>NUCLEOTIDE SEQUENCE [LARGE SCALE GENOMIC DNA]</scope>
    <source>
        <strain evidence="3">ATCC BAA-1111 / DSM 21527 / NCTC 11395 / H</strain>
    </source>
</reference>
<keyword evidence="3" id="KW-1185">Reference proteome</keyword>
<feature type="compositionally biased region" description="Low complexity" evidence="1">
    <location>
        <begin position="15"/>
        <end position="31"/>
    </location>
</feature>
<feature type="compositionally biased region" description="Basic and acidic residues" evidence="1">
    <location>
        <begin position="35"/>
        <end position="46"/>
    </location>
</feature>
<protein>
    <submittedName>
        <fullName evidence="2">Uncharacterized protein</fullName>
    </submittedName>
</protein>
<dbReference type="KEGG" id="tpx:Turpa_2444"/>
<dbReference type="EMBL" id="CP002959">
    <property type="protein sequence ID" value="AFM13086.1"/>
    <property type="molecule type" value="Genomic_DNA"/>
</dbReference>
<feature type="region of interest" description="Disordered" evidence="1">
    <location>
        <begin position="1"/>
        <end position="46"/>
    </location>
</feature>
<proteinExistence type="predicted"/>
<dbReference type="HOGENOM" id="CLU_1089658_0_0_12"/>
<dbReference type="AlphaFoldDB" id="I4B729"/>
<evidence type="ECO:0000256" key="1">
    <source>
        <dbReference type="SAM" id="MobiDB-lite"/>
    </source>
</evidence>
<evidence type="ECO:0000313" key="2">
    <source>
        <dbReference type="EMBL" id="AFM13086.1"/>
    </source>
</evidence>